<dbReference type="OrthoDB" id="9770329at2"/>
<feature type="transmembrane region" description="Helical" evidence="5">
    <location>
        <begin position="91"/>
        <end position="114"/>
    </location>
</feature>
<keyword evidence="8" id="KW-1185">Reference proteome</keyword>
<feature type="domain" description="Fatty acid hydroxylase" evidence="6">
    <location>
        <begin position="102"/>
        <end position="232"/>
    </location>
</feature>
<evidence type="ECO:0000313" key="7">
    <source>
        <dbReference type="EMBL" id="SOC19511.1"/>
    </source>
</evidence>
<evidence type="ECO:0000313" key="8">
    <source>
        <dbReference type="Proteomes" id="UP000219331"/>
    </source>
</evidence>
<dbReference type="AlphaFoldDB" id="A0A285TBM9"/>
<evidence type="ECO:0000256" key="5">
    <source>
        <dbReference type="SAM" id="Phobius"/>
    </source>
</evidence>
<dbReference type="Pfam" id="PF04116">
    <property type="entry name" value="FA_hydroxylase"/>
    <property type="match status" value="1"/>
</dbReference>
<evidence type="ECO:0000256" key="4">
    <source>
        <dbReference type="ARBA" id="ARBA00023136"/>
    </source>
</evidence>
<protein>
    <submittedName>
        <fullName evidence="7">C-5 sterol desaturase</fullName>
    </submittedName>
</protein>
<dbReference type="GO" id="GO:0016491">
    <property type="term" value="F:oxidoreductase activity"/>
    <property type="evidence" value="ECO:0007669"/>
    <property type="project" value="InterPro"/>
</dbReference>
<evidence type="ECO:0000256" key="1">
    <source>
        <dbReference type="ARBA" id="ARBA00004370"/>
    </source>
</evidence>
<dbReference type="EMBL" id="OBML01000010">
    <property type="protein sequence ID" value="SOC19511.1"/>
    <property type="molecule type" value="Genomic_DNA"/>
</dbReference>
<dbReference type="InterPro" id="IPR006694">
    <property type="entry name" value="Fatty_acid_hydroxylase"/>
</dbReference>
<evidence type="ECO:0000256" key="2">
    <source>
        <dbReference type="ARBA" id="ARBA00022692"/>
    </source>
</evidence>
<feature type="transmembrane region" description="Helical" evidence="5">
    <location>
        <begin position="12"/>
        <end position="37"/>
    </location>
</feature>
<reference evidence="7 8" key="1">
    <citation type="submission" date="2017-08" db="EMBL/GenBank/DDBJ databases">
        <authorList>
            <person name="de Groot N.N."/>
        </authorList>
    </citation>
    <scope>NUCLEOTIDE SEQUENCE [LARGE SCALE GENOMIC DNA]</scope>
    <source>
        <strain evidence="7 8">USBA 352</strain>
    </source>
</reference>
<name>A0A285TBM9_9HYPH</name>
<dbReference type="InterPro" id="IPR050307">
    <property type="entry name" value="Sterol_Desaturase_Related"/>
</dbReference>
<dbReference type="PANTHER" id="PTHR11863">
    <property type="entry name" value="STEROL DESATURASE"/>
    <property type="match status" value="1"/>
</dbReference>
<dbReference type="GO" id="GO:0008610">
    <property type="term" value="P:lipid biosynthetic process"/>
    <property type="evidence" value="ECO:0007669"/>
    <property type="project" value="InterPro"/>
</dbReference>
<feature type="transmembrane region" description="Helical" evidence="5">
    <location>
        <begin position="58"/>
        <end position="79"/>
    </location>
</feature>
<proteinExistence type="predicted"/>
<comment type="subcellular location">
    <subcellularLocation>
        <location evidence="1">Membrane</location>
    </subcellularLocation>
</comment>
<accession>A0A285TBM9</accession>
<sequence>MISLLSGWPGFLAVWVAAYVVLVLLYLGFGLALVAANRRHPEARIQKVRRSDRAVAEIRQSLLALVWVAGYVAGGLWLQANGYALFQPGELTLLSFLGWSIVSAIAYDTWFYWFHRAMHTRALFGFHALHHRSITPTPWANNSDGFLGTAVEQGYFLVAPLLLPIPPLVLILHKIYDQGSGMFGHCGYEYVASSGARRPWPLVCTTFHDQHHSNFRCNFSNTFSVWDRLMGTLHPSYDRKVEEMEHPLREGPGGAA</sequence>
<dbReference type="GO" id="GO:0005506">
    <property type="term" value="F:iron ion binding"/>
    <property type="evidence" value="ECO:0007669"/>
    <property type="project" value="InterPro"/>
</dbReference>
<organism evidence="7 8">
    <name type="scientific">Stappia indica</name>
    <dbReference type="NCBI Taxonomy" id="538381"/>
    <lineage>
        <taxon>Bacteria</taxon>
        <taxon>Pseudomonadati</taxon>
        <taxon>Pseudomonadota</taxon>
        <taxon>Alphaproteobacteria</taxon>
        <taxon>Hyphomicrobiales</taxon>
        <taxon>Stappiaceae</taxon>
        <taxon>Stappia</taxon>
    </lineage>
</organism>
<keyword evidence="3 5" id="KW-1133">Transmembrane helix</keyword>
<dbReference type="Proteomes" id="UP000219331">
    <property type="component" value="Unassembled WGS sequence"/>
</dbReference>
<keyword evidence="2 5" id="KW-0812">Transmembrane</keyword>
<dbReference type="GO" id="GO:0016020">
    <property type="term" value="C:membrane"/>
    <property type="evidence" value="ECO:0007669"/>
    <property type="project" value="UniProtKB-SubCell"/>
</dbReference>
<evidence type="ECO:0000259" key="6">
    <source>
        <dbReference type="Pfam" id="PF04116"/>
    </source>
</evidence>
<dbReference type="RefSeq" id="WP_097175821.1">
    <property type="nucleotide sequence ID" value="NZ_OBML01000010.1"/>
</dbReference>
<dbReference type="STRING" id="538381.GCA_001696535_04006"/>
<evidence type="ECO:0000256" key="3">
    <source>
        <dbReference type="ARBA" id="ARBA00022989"/>
    </source>
</evidence>
<gene>
    <name evidence="7" type="ORF">SAMN05421512_11049</name>
</gene>
<keyword evidence="4 5" id="KW-0472">Membrane</keyword>